<keyword evidence="4" id="KW-1185">Reference proteome</keyword>
<dbReference type="Gene3D" id="3.10.10.10">
    <property type="entry name" value="HIV Type 1 Reverse Transcriptase, subunit A, domain 1"/>
    <property type="match status" value="1"/>
</dbReference>
<dbReference type="GO" id="GO:0071897">
    <property type="term" value="P:DNA biosynthetic process"/>
    <property type="evidence" value="ECO:0007669"/>
    <property type="project" value="UniProtKB-ARBA"/>
</dbReference>
<sequence length="943" mass="107863">MAPKVKSYMFELNHFQKMNSTAARRRRKVLTIEDITRAQQRDDGEKLPAHNQNHHQSPAATTMKSSRPTTEVIPRARHQPQQLCLICFQKPKMPESEHQQVIDDLIKERQLIQSSASRFIKFVKNLNNTNNIRNLSTRLADFRPVLDKFNKVQFEIDLKSNEEDEALRDAFESEYYDAIARAEEILEHGTMQSSSNATDIKLPTINLPNFNGSYTDWSPFYESFRSLIHENNNLEKIQKLHYLRSCLGAEARRTIDTLAVSADSYDTAWRLLKERYQNKRLIVQHHIHGLFNLPQITKPSPSSLRDLTDKLNAHLESLKSQNLEVEKWDAMIIYLIASKFDTQTKGEWETKLTSNELPSLQDMKSFLIQKCQTLESIEFATSSTPQCVHPTKPKPTEAPKRFNTASSLCIKCKESHFLHQCPEFLQLNPNARYDDVRNFKLCVNCLKRGHDAKACQSRACKTCGKRHHTTLHFPKRETASGSNIEEFPDNKQLESQNICETFFRETHERTPKGRFVVKLPFKNNPPSVGPTRPMAIKQFKRLETRFAANEQLHLEYDNFLKEYLQLKHMEIVGSDELFTSAAYYLPHHPIIKQSSFTTKTRVVFNASFKAGGGELSLNDNLFTGPNLQKDIFSLLLKCRVHKILLSADITKMFRQILVHPQDRDYLRIVYRDNPNTSIKTYRLKTVTYGLNCAPFLAMLCLHELAHQFANSKPRACDAIANAFYMDDLLIGANSIEEASILRDDLINILAQGGLELCKWASNCVAVLPQSNRGGNATTVSKDVFKTVKAYVALFVCLAMKAIHLELVGDYTAESFKNCLKRMMARRGIVGNLYSDNGTNFVRTDRELKETNISWHFIPPHSPHMGGIWEAGVKSCKHHFKRIVGNALLRYEELYTLLTLIESCLNSRPITPMSNDPHDLEALTPGHFLIGAPLTAPLEPNLED</sequence>
<dbReference type="InterPro" id="IPR005312">
    <property type="entry name" value="DUF1759"/>
</dbReference>
<dbReference type="InterPro" id="IPR043128">
    <property type="entry name" value="Rev_trsase/Diguanyl_cyclase"/>
</dbReference>
<dbReference type="InterPro" id="IPR001584">
    <property type="entry name" value="Integrase_cat-core"/>
</dbReference>
<dbReference type="InterPro" id="IPR012337">
    <property type="entry name" value="RNaseH-like_sf"/>
</dbReference>
<reference evidence="3" key="1">
    <citation type="journal article" date="2020" name="J Insects Food Feed">
        <title>The yellow mealworm (Tenebrio molitor) genome: a resource for the emerging insects as food and feed industry.</title>
        <authorList>
            <person name="Eriksson T."/>
            <person name="Andere A."/>
            <person name="Kelstrup H."/>
            <person name="Emery V."/>
            <person name="Picard C."/>
        </authorList>
    </citation>
    <scope>NUCLEOTIDE SEQUENCE</scope>
    <source>
        <strain evidence="3">Stoneville</strain>
        <tissue evidence="3">Whole head</tissue>
    </source>
</reference>
<feature type="region of interest" description="Disordered" evidence="1">
    <location>
        <begin position="37"/>
        <end position="66"/>
    </location>
</feature>
<name>A0A8J6HLR8_TENMO</name>
<feature type="compositionally biased region" description="Polar residues" evidence="1">
    <location>
        <begin position="50"/>
        <end position="66"/>
    </location>
</feature>
<dbReference type="Gene3D" id="3.30.70.270">
    <property type="match status" value="1"/>
</dbReference>
<dbReference type="PANTHER" id="PTHR47331:SF1">
    <property type="entry name" value="GAG-LIKE PROTEIN"/>
    <property type="match status" value="1"/>
</dbReference>
<evidence type="ECO:0000256" key="1">
    <source>
        <dbReference type="SAM" id="MobiDB-lite"/>
    </source>
</evidence>
<dbReference type="InterPro" id="IPR043502">
    <property type="entry name" value="DNA/RNA_pol_sf"/>
</dbReference>
<dbReference type="Proteomes" id="UP000719412">
    <property type="component" value="Unassembled WGS sequence"/>
</dbReference>
<dbReference type="GO" id="GO:0042575">
    <property type="term" value="C:DNA polymerase complex"/>
    <property type="evidence" value="ECO:0007669"/>
    <property type="project" value="UniProtKB-ARBA"/>
</dbReference>
<dbReference type="EMBL" id="JABDTM020019512">
    <property type="protein sequence ID" value="KAH0817426.1"/>
    <property type="molecule type" value="Genomic_DNA"/>
</dbReference>
<dbReference type="PANTHER" id="PTHR47331">
    <property type="entry name" value="PHD-TYPE DOMAIN-CONTAINING PROTEIN"/>
    <property type="match status" value="1"/>
</dbReference>
<accession>A0A8J6HLR8</accession>
<dbReference type="Pfam" id="PF03564">
    <property type="entry name" value="DUF1759"/>
    <property type="match status" value="1"/>
</dbReference>
<dbReference type="SUPFAM" id="SSF53098">
    <property type="entry name" value="Ribonuclease H-like"/>
    <property type="match status" value="1"/>
</dbReference>
<dbReference type="InterPro" id="IPR000477">
    <property type="entry name" value="RT_dom"/>
</dbReference>
<dbReference type="PROSITE" id="PS50994">
    <property type="entry name" value="INTEGRASE"/>
    <property type="match status" value="1"/>
</dbReference>
<dbReference type="AlphaFoldDB" id="A0A8J6HLR8"/>
<dbReference type="Gene3D" id="3.30.420.10">
    <property type="entry name" value="Ribonuclease H-like superfamily/Ribonuclease H"/>
    <property type="match status" value="1"/>
</dbReference>
<feature type="domain" description="Integrase catalytic" evidence="2">
    <location>
        <begin position="764"/>
        <end position="932"/>
    </location>
</feature>
<dbReference type="SUPFAM" id="SSF56672">
    <property type="entry name" value="DNA/RNA polymerases"/>
    <property type="match status" value="1"/>
</dbReference>
<proteinExistence type="predicted"/>
<gene>
    <name evidence="3" type="ORF">GEV33_005365</name>
</gene>
<dbReference type="InterPro" id="IPR036397">
    <property type="entry name" value="RNaseH_sf"/>
</dbReference>
<evidence type="ECO:0000313" key="3">
    <source>
        <dbReference type="EMBL" id="KAH0817426.1"/>
    </source>
</evidence>
<dbReference type="GO" id="GO:0015074">
    <property type="term" value="P:DNA integration"/>
    <property type="evidence" value="ECO:0007669"/>
    <property type="project" value="InterPro"/>
</dbReference>
<dbReference type="Pfam" id="PF00078">
    <property type="entry name" value="RVT_1"/>
    <property type="match status" value="1"/>
</dbReference>
<reference evidence="3" key="2">
    <citation type="submission" date="2021-08" db="EMBL/GenBank/DDBJ databases">
        <authorList>
            <person name="Eriksson T."/>
        </authorList>
    </citation>
    <scope>NUCLEOTIDE SEQUENCE</scope>
    <source>
        <strain evidence="3">Stoneville</strain>
        <tissue evidence="3">Whole head</tissue>
    </source>
</reference>
<protein>
    <recommendedName>
        <fullName evidence="2">Integrase catalytic domain-containing protein</fullName>
    </recommendedName>
</protein>
<evidence type="ECO:0000259" key="2">
    <source>
        <dbReference type="PROSITE" id="PS50994"/>
    </source>
</evidence>
<organism evidence="3 4">
    <name type="scientific">Tenebrio molitor</name>
    <name type="common">Yellow mealworm beetle</name>
    <dbReference type="NCBI Taxonomy" id="7067"/>
    <lineage>
        <taxon>Eukaryota</taxon>
        <taxon>Metazoa</taxon>
        <taxon>Ecdysozoa</taxon>
        <taxon>Arthropoda</taxon>
        <taxon>Hexapoda</taxon>
        <taxon>Insecta</taxon>
        <taxon>Pterygota</taxon>
        <taxon>Neoptera</taxon>
        <taxon>Endopterygota</taxon>
        <taxon>Coleoptera</taxon>
        <taxon>Polyphaga</taxon>
        <taxon>Cucujiformia</taxon>
        <taxon>Tenebrionidae</taxon>
        <taxon>Tenebrio</taxon>
    </lineage>
</organism>
<comment type="caution">
    <text evidence="3">The sequence shown here is derived from an EMBL/GenBank/DDBJ whole genome shotgun (WGS) entry which is preliminary data.</text>
</comment>
<dbReference type="GO" id="GO:0003676">
    <property type="term" value="F:nucleic acid binding"/>
    <property type="evidence" value="ECO:0007669"/>
    <property type="project" value="InterPro"/>
</dbReference>
<feature type="compositionally biased region" description="Basic and acidic residues" evidence="1">
    <location>
        <begin position="37"/>
        <end position="48"/>
    </location>
</feature>
<evidence type="ECO:0000313" key="4">
    <source>
        <dbReference type="Proteomes" id="UP000719412"/>
    </source>
</evidence>